<dbReference type="Proteomes" id="UP000018872">
    <property type="component" value="Unassembled WGS sequence"/>
</dbReference>
<proteinExistence type="predicted"/>
<comment type="caution">
    <text evidence="2">The sequence shown here is derived from an EMBL/GenBank/DDBJ whole genome shotgun (WGS) entry which is preliminary data.</text>
</comment>
<keyword evidence="1" id="KW-0732">Signal</keyword>
<evidence type="ECO:0000313" key="3">
    <source>
        <dbReference type="Proteomes" id="UP000018872"/>
    </source>
</evidence>
<evidence type="ECO:0000313" key="2">
    <source>
        <dbReference type="EMBL" id="ETK03603.1"/>
    </source>
</evidence>
<evidence type="ECO:0008006" key="4">
    <source>
        <dbReference type="Google" id="ProtNLM"/>
    </source>
</evidence>
<organism evidence="2 3">
    <name type="scientific">Tannerella sp. oral taxon BU063 isolate Cell 5</name>
    <dbReference type="NCBI Taxonomy" id="1410950"/>
    <lineage>
        <taxon>Bacteria</taxon>
        <taxon>Pseudomonadati</taxon>
        <taxon>Bacteroidota</taxon>
        <taxon>Bacteroidia</taxon>
        <taxon>Bacteroidales</taxon>
        <taxon>Tannerellaceae</taxon>
        <taxon>Tannerella</taxon>
    </lineage>
</organism>
<gene>
    <name evidence="2" type="ORF">T229_13535</name>
</gene>
<sequence length="207" mass="23694">MKTTITLIAAMLLLVMVGCTEQPPKDARYPFKSAIIKREVEGVTKQIIYIDDYGAREAREESMQEDDGRYNYHVLNIRIPNSEMAFRIDLLEKTALLVTIEEYESNVPPIIIGTEDLEDCREDATDTVAGKLCKVYRTNSLEDHPIDERKEDALWVWNGILMKTIIPDEECYCIHGFSTESIELNVPIPPEKFEIPKGIKIEESPNE</sequence>
<dbReference type="EMBL" id="AYYC01000734">
    <property type="protein sequence ID" value="ETK03603.1"/>
    <property type="molecule type" value="Genomic_DNA"/>
</dbReference>
<reference evidence="2 3" key="1">
    <citation type="submission" date="2013-11" db="EMBL/GenBank/DDBJ databases">
        <title>Single cell genomics of uncultured Tannerella BU063 (oral taxon 286).</title>
        <authorList>
            <person name="Beall C.J."/>
            <person name="Campbell A.G."/>
            <person name="Griffen A.L."/>
            <person name="Podar M."/>
            <person name="Leys E.J."/>
        </authorList>
    </citation>
    <scope>NUCLEOTIDE SEQUENCE [LARGE SCALE GENOMIC DNA]</scope>
    <source>
        <strain evidence="2">Cell 5</strain>
    </source>
</reference>
<feature type="chain" id="PRO_5004813367" description="DUF4377 domain-containing protein" evidence="1">
    <location>
        <begin position="22"/>
        <end position="207"/>
    </location>
</feature>
<dbReference type="PATRIC" id="fig|1410950.3.peg.2103"/>
<feature type="signal peptide" evidence="1">
    <location>
        <begin position="1"/>
        <end position="21"/>
    </location>
</feature>
<dbReference type="AlphaFoldDB" id="W2C9C4"/>
<accession>W2C9C4</accession>
<evidence type="ECO:0000256" key="1">
    <source>
        <dbReference type="SAM" id="SignalP"/>
    </source>
</evidence>
<protein>
    <recommendedName>
        <fullName evidence="4">DUF4377 domain-containing protein</fullName>
    </recommendedName>
</protein>
<name>W2C9C4_9BACT</name>
<dbReference type="PROSITE" id="PS51257">
    <property type="entry name" value="PROKAR_LIPOPROTEIN"/>
    <property type="match status" value="1"/>
</dbReference>